<dbReference type="PANTHER" id="PTHR30487:SF0">
    <property type="entry name" value="PREPILIN LEADER PEPTIDASE_N-METHYLTRANSFERASE-RELATED"/>
    <property type="match status" value="1"/>
</dbReference>
<accession>A0ABY6TNG4</accession>
<feature type="transmembrane region" description="Helical" evidence="2">
    <location>
        <begin position="84"/>
        <end position="102"/>
    </location>
</feature>
<feature type="transmembrane region" description="Helical" evidence="2">
    <location>
        <begin position="206"/>
        <end position="223"/>
    </location>
</feature>
<keyword evidence="2" id="KW-1133">Transmembrane helix</keyword>
<protein>
    <submittedName>
        <fullName evidence="4">Peptidase A24A prepilin type IV</fullName>
    </submittedName>
</protein>
<dbReference type="Gene3D" id="1.20.120.1220">
    <property type="match status" value="1"/>
</dbReference>
<comment type="similarity">
    <text evidence="1">Belongs to the peptidase A24 family.</text>
</comment>
<feature type="transmembrane region" description="Helical" evidence="2">
    <location>
        <begin position="179"/>
        <end position="201"/>
    </location>
</feature>
<evidence type="ECO:0000313" key="4">
    <source>
        <dbReference type="EMBL" id="VTU08855.1"/>
    </source>
</evidence>
<dbReference type="Proteomes" id="UP000308167">
    <property type="component" value="Unassembled WGS sequence"/>
</dbReference>
<dbReference type="RefSeq" id="WP_135710717.1">
    <property type="nucleotide sequence ID" value="NZ_CABFKI010000011.1"/>
</dbReference>
<evidence type="ECO:0000259" key="3">
    <source>
        <dbReference type="Pfam" id="PF01478"/>
    </source>
</evidence>
<dbReference type="InterPro" id="IPR000045">
    <property type="entry name" value="Prepilin_IV_endopep_pep"/>
</dbReference>
<dbReference type="InterPro" id="IPR050882">
    <property type="entry name" value="Prepilin_peptidase/N-MTase"/>
</dbReference>
<dbReference type="PANTHER" id="PTHR30487">
    <property type="entry name" value="TYPE 4 PREPILIN-LIKE PROTEINS LEADER PEPTIDE-PROCESSING ENZYME"/>
    <property type="match status" value="1"/>
</dbReference>
<dbReference type="GeneID" id="86156072"/>
<comment type="caution">
    <text evidence="4">The sequence shown here is derived from an EMBL/GenBank/DDBJ whole genome shotgun (WGS) entry which is preliminary data.</text>
</comment>
<gene>
    <name evidence="4" type="primary">gspO</name>
    <name evidence="4" type="ORF">SAMEA1410922_01696</name>
</gene>
<feature type="transmembrane region" description="Helical" evidence="2">
    <location>
        <begin position="139"/>
        <end position="159"/>
    </location>
</feature>
<dbReference type="Pfam" id="PF01478">
    <property type="entry name" value="Peptidase_A24"/>
    <property type="match status" value="1"/>
</dbReference>
<sequence>MMYFLCFALSGCMGLAAHHYVTHFAQQLTLNIYASYCEIFPENPPPFLPQNAILKPIKCGKKWLSFLTAGTIFALNNLIVSRPIFALMISAGLILLFVIGLIDWHYKLISPALCQLLLGIGLGSAYYQIISLPLEQSLFSAGIGFGLFWGIFHISTWYYQKEAFGRGDYWLIAALSSFLPWQLLPLFIFLACLSAIGYALISRTTIIPFAPFLNLGAMIAFVIG</sequence>
<feature type="domain" description="Prepilin type IV endopeptidase peptidase" evidence="3">
    <location>
        <begin position="93"/>
        <end position="200"/>
    </location>
</feature>
<keyword evidence="5" id="KW-1185">Reference proteome</keyword>
<reference evidence="4 5" key="1">
    <citation type="submission" date="2019-05" db="EMBL/GenBank/DDBJ databases">
        <authorList>
            <consortium name="Pathogen Informatics"/>
        </authorList>
    </citation>
    <scope>NUCLEOTIDE SEQUENCE [LARGE SCALE GENOMIC DNA]</scope>
    <source>
        <strain evidence="4 5">NM319</strain>
    </source>
</reference>
<evidence type="ECO:0000313" key="5">
    <source>
        <dbReference type="Proteomes" id="UP000308167"/>
    </source>
</evidence>
<dbReference type="EMBL" id="CABFKI010000011">
    <property type="protein sequence ID" value="VTU08855.1"/>
    <property type="molecule type" value="Genomic_DNA"/>
</dbReference>
<feature type="transmembrane region" description="Helical" evidence="2">
    <location>
        <begin position="63"/>
        <end position="79"/>
    </location>
</feature>
<feature type="transmembrane region" description="Helical" evidence="2">
    <location>
        <begin position="108"/>
        <end position="127"/>
    </location>
</feature>
<keyword evidence="2" id="KW-0472">Membrane</keyword>
<keyword evidence="2" id="KW-0812">Transmembrane</keyword>
<evidence type="ECO:0000256" key="2">
    <source>
        <dbReference type="SAM" id="Phobius"/>
    </source>
</evidence>
<name>A0ABY6TNG4_9PAST</name>
<organism evidence="4 5">
    <name type="scientific">Actinobacillus porcinus</name>
    <dbReference type="NCBI Taxonomy" id="51048"/>
    <lineage>
        <taxon>Bacteria</taxon>
        <taxon>Pseudomonadati</taxon>
        <taxon>Pseudomonadota</taxon>
        <taxon>Gammaproteobacteria</taxon>
        <taxon>Pasteurellales</taxon>
        <taxon>Pasteurellaceae</taxon>
        <taxon>Actinobacillus</taxon>
    </lineage>
</organism>
<proteinExistence type="inferred from homology"/>
<evidence type="ECO:0000256" key="1">
    <source>
        <dbReference type="ARBA" id="ARBA00005801"/>
    </source>
</evidence>